<accession>A0A8H5DQ22</accession>
<evidence type="ECO:0000313" key="2">
    <source>
        <dbReference type="EMBL" id="KAF5231487.1"/>
    </source>
</evidence>
<dbReference type="AlphaFoldDB" id="A0A8H5DQ22"/>
<feature type="compositionally biased region" description="Basic and acidic residues" evidence="1">
    <location>
        <begin position="165"/>
        <end position="187"/>
    </location>
</feature>
<keyword evidence="3" id="KW-1185">Reference proteome</keyword>
<feature type="compositionally biased region" description="Polar residues" evidence="1">
    <location>
        <begin position="324"/>
        <end position="333"/>
    </location>
</feature>
<feature type="compositionally biased region" description="Polar residues" evidence="1">
    <location>
        <begin position="139"/>
        <end position="151"/>
    </location>
</feature>
<feature type="region of interest" description="Disordered" evidence="1">
    <location>
        <begin position="112"/>
        <end position="262"/>
    </location>
</feature>
<protein>
    <submittedName>
        <fullName evidence="2">Uncharacterized protein</fullName>
    </submittedName>
</protein>
<name>A0A8H5DQ22_9HYPO</name>
<feature type="region of interest" description="Disordered" evidence="1">
    <location>
        <begin position="304"/>
        <end position="341"/>
    </location>
</feature>
<feature type="region of interest" description="Disordered" evidence="1">
    <location>
        <begin position="400"/>
        <end position="477"/>
    </location>
</feature>
<evidence type="ECO:0000256" key="1">
    <source>
        <dbReference type="SAM" id="MobiDB-lite"/>
    </source>
</evidence>
<reference evidence="2 3" key="1">
    <citation type="journal article" date="2020" name="BMC Genomics">
        <title>Correction to: Identification and distribution of gene clusters required for synthesis of sphingolipid metabolism inhibitors in diverse species of the filamentous fungus Fusarium.</title>
        <authorList>
            <person name="Kim H.S."/>
            <person name="Lohmar J.M."/>
            <person name="Busman M."/>
            <person name="Brown D.W."/>
            <person name="Naumann T.A."/>
            <person name="Divon H.H."/>
            <person name="Lysoe E."/>
            <person name="Uhlig S."/>
            <person name="Proctor R.H."/>
        </authorList>
    </citation>
    <scope>NUCLEOTIDE SEQUENCE [LARGE SCALE GENOMIC DNA]</scope>
    <source>
        <strain evidence="2 3">NRRL 25214</strain>
    </source>
</reference>
<feature type="compositionally biased region" description="Basic residues" evidence="1">
    <location>
        <begin position="465"/>
        <end position="477"/>
    </location>
</feature>
<organism evidence="2 3">
    <name type="scientific">Fusarium anthophilum</name>
    <dbReference type="NCBI Taxonomy" id="48485"/>
    <lineage>
        <taxon>Eukaryota</taxon>
        <taxon>Fungi</taxon>
        <taxon>Dikarya</taxon>
        <taxon>Ascomycota</taxon>
        <taxon>Pezizomycotina</taxon>
        <taxon>Sordariomycetes</taxon>
        <taxon>Hypocreomycetidae</taxon>
        <taxon>Hypocreales</taxon>
        <taxon>Nectriaceae</taxon>
        <taxon>Fusarium</taxon>
        <taxon>Fusarium fujikuroi species complex</taxon>
    </lineage>
</organism>
<feature type="compositionally biased region" description="Basic and acidic residues" evidence="1">
    <location>
        <begin position="424"/>
        <end position="450"/>
    </location>
</feature>
<dbReference type="Proteomes" id="UP000573603">
    <property type="component" value="Unassembled WGS sequence"/>
</dbReference>
<feature type="compositionally biased region" description="Basic and acidic residues" evidence="1">
    <location>
        <begin position="312"/>
        <end position="323"/>
    </location>
</feature>
<gene>
    <name evidence="2" type="ORF">FANTH_13399</name>
</gene>
<feature type="compositionally biased region" description="Polar residues" evidence="1">
    <location>
        <begin position="235"/>
        <end position="248"/>
    </location>
</feature>
<evidence type="ECO:0000313" key="3">
    <source>
        <dbReference type="Proteomes" id="UP000573603"/>
    </source>
</evidence>
<feature type="compositionally biased region" description="Basic residues" evidence="1">
    <location>
        <begin position="411"/>
        <end position="423"/>
    </location>
</feature>
<sequence>MSSSKSSSGPSRSFSPDSSPVSSVLEVSITEAEVHSSESDRKCSEVARVTPSKLRKERDARLLELIENKGNIPLEERFEELVGWSQKVEADIDAAQDRNTFLDDLLDKAGREQSKLQGETLSLKADKEKLEKQLEQSRKLTTMAHNDQTAAAPSAKPLRSLASHNDQENRLAELQRENERPRQENNEMRNALRQPQSQDSLQEEPESQLKDVTPEEAQELREERLDRELDVSAIQKASVQGSSSQTEASKGKEIACPTTVAHNDQRSMTLGIWPPQPLDSNISQENSIARLQWENERLRKENQRLRSALKQHQNENSRPEGPESQHSNASSEEAQVRTADPRAEIEDADVEMGGVTAGQDSAAQLNIEAPVVPTIPPDTSEAGEILRFNLQRFLSSINRDPLASSDDARRRRDSRRRERRRQREQRGIEQREEARQQQRERSEREEDARRHQQRRLRRERETQRSRKYHRQSLKVYK</sequence>
<comment type="caution">
    <text evidence="2">The sequence shown here is derived from an EMBL/GenBank/DDBJ whole genome shotgun (WGS) entry which is preliminary data.</text>
</comment>
<feature type="compositionally biased region" description="Basic and acidic residues" evidence="1">
    <location>
        <begin position="124"/>
        <end position="138"/>
    </location>
</feature>
<dbReference type="EMBL" id="JABEVY010000479">
    <property type="protein sequence ID" value="KAF5231487.1"/>
    <property type="molecule type" value="Genomic_DNA"/>
</dbReference>
<feature type="region of interest" description="Disordered" evidence="1">
    <location>
        <begin position="1"/>
        <end position="23"/>
    </location>
</feature>
<feature type="compositionally biased region" description="Basic and acidic residues" evidence="1">
    <location>
        <begin position="207"/>
        <end position="230"/>
    </location>
</feature>
<proteinExistence type="predicted"/>